<dbReference type="EMBL" id="CP019791">
    <property type="protein sequence ID" value="AQT69134.1"/>
    <property type="molecule type" value="Genomic_DNA"/>
</dbReference>
<dbReference type="RefSeq" id="WP_205847875.1">
    <property type="nucleotide sequence ID" value="NZ_CP019791.1"/>
</dbReference>
<dbReference type="Gene3D" id="3.30.700.10">
    <property type="entry name" value="Glycoprotein, Type 4 Pilin"/>
    <property type="match status" value="1"/>
</dbReference>
<evidence type="ECO:0008006" key="3">
    <source>
        <dbReference type="Google" id="ProtNLM"/>
    </source>
</evidence>
<keyword evidence="2" id="KW-1185">Reference proteome</keyword>
<evidence type="ECO:0000313" key="2">
    <source>
        <dbReference type="Proteomes" id="UP000189674"/>
    </source>
</evidence>
<sequence>MNNKKAFTLIELLVVISIIALLLSIMMPALGMVKEKARGVVCRSNLKQWGLCYMLYAQNNDDRFARASWENSNNTWMAVLRDYYADIDEIRTCPTAHKATQGNPPQWGSAENAWRMNPGEFWMEDDDWGVGSYGENAFIRVQDPPGGSISYGGSSGKFWKSPNAKGASNVPMLMDARWQNLKPENNHAAPDTDGVLTMNWQYADVAAMRRHGDGINVVFLDQSINPVDAEDLWDLRWNREYKPRGRIELPQKLDDGLGR</sequence>
<reference evidence="2" key="1">
    <citation type="submission" date="2017-02" db="EMBL/GenBank/DDBJ databases">
        <title>Comparative genomics and description of representatives of a novel lineage of planctomycetes thriving in anoxic sediments.</title>
        <authorList>
            <person name="Spring S."/>
            <person name="Bunk B."/>
            <person name="Sproer C."/>
        </authorList>
    </citation>
    <scope>NUCLEOTIDE SEQUENCE [LARGE SCALE GENOMIC DNA]</scope>
    <source>
        <strain evidence="2">ST-NAGAB-D1</strain>
    </source>
</reference>
<dbReference type="STRING" id="1936003.STSP2_02321"/>
<gene>
    <name evidence="1" type="ORF">STSP2_02321</name>
</gene>
<dbReference type="AlphaFoldDB" id="A0A1U9NN18"/>
<dbReference type="PANTHER" id="PTHR30093">
    <property type="entry name" value="GENERAL SECRETION PATHWAY PROTEIN G"/>
    <property type="match status" value="1"/>
</dbReference>
<dbReference type="Proteomes" id="UP000189674">
    <property type="component" value="Chromosome"/>
</dbReference>
<dbReference type="InterPro" id="IPR045584">
    <property type="entry name" value="Pilin-like"/>
</dbReference>
<dbReference type="KEGG" id="alus:STSP2_02321"/>
<proteinExistence type="predicted"/>
<dbReference type="InterPro" id="IPR012902">
    <property type="entry name" value="N_methyl_site"/>
</dbReference>
<protein>
    <recommendedName>
        <fullName evidence="3">Major pilin subunit</fullName>
    </recommendedName>
</protein>
<dbReference type="SUPFAM" id="SSF54523">
    <property type="entry name" value="Pili subunits"/>
    <property type="match status" value="1"/>
</dbReference>
<dbReference type="Pfam" id="PF07963">
    <property type="entry name" value="N_methyl"/>
    <property type="match status" value="1"/>
</dbReference>
<name>A0A1U9NN18_9BACT</name>
<dbReference type="NCBIfam" id="TIGR02532">
    <property type="entry name" value="IV_pilin_GFxxxE"/>
    <property type="match status" value="1"/>
</dbReference>
<evidence type="ECO:0000313" key="1">
    <source>
        <dbReference type="EMBL" id="AQT69134.1"/>
    </source>
</evidence>
<accession>A0A1U9NN18</accession>
<organism evidence="1 2">
    <name type="scientific">Anaerohalosphaera lusitana</name>
    <dbReference type="NCBI Taxonomy" id="1936003"/>
    <lineage>
        <taxon>Bacteria</taxon>
        <taxon>Pseudomonadati</taxon>
        <taxon>Planctomycetota</taxon>
        <taxon>Phycisphaerae</taxon>
        <taxon>Sedimentisphaerales</taxon>
        <taxon>Anaerohalosphaeraceae</taxon>
        <taxon>Anaerohalosphaera</taxon>
    </lineage>
</organism>